<accession>A0A0D8BN13</accession>
<dbReference type="InterPro" id="IPR013762">
    <property type="entry name" value="Integrase-like_cat_sf"/>
</dbReference>
<dbReference type="AlphaFoldDB" id="A0A0D8BN13"/>
<keyword evidence="2 4" id="KW-0238">DNA-binding</keyword>
<evidence type="ECO:0000259" key="7">
    <source>
        <dbReference type="PROSITE" id="PS51900"/>
    </source>
</evidence>
<keyword evidence="1" id="KW-0229">DNA integration</keyword>
<evidence type="ECO:0000313" key="9">
    <source>
        <dbReference type="Proteomes" id="UP000032545"/>
    </source>
</evidence>
<dbReference type="InterPro" id="IPR002104">
    <property type="entry name" value="Integrase_catalytic"/>
</dbReference>
<evidence type="ECO:0000259" key="6">
    <source>
        <dbReference type="PROSITE" id="PS51898"/>
    </source>
</evidence>
<gene>
    <name evidence="8" type="ORF">FF36_00016</name>
</gene>
<comment type="caution">
    <text evidence="8">The sequence shown here is derived from an EMBL/GenBank/DDBJ whole genome shotgun (WGS) entry which is preliminary data.</text>
</comment>
<feature type="domain" description="Tyr recombinase" evidence="6">
    <location>
        <begin position="217"/>
        <end position="414"/>
    </location>
</feature>
<dbReference type="SUPFAM" id="SSF56349">
    <property type="entry name" value="DNA breaking-rejoining enzymes"/>
    <property type="match status" value="1"/>
</dbReference>
<dbReference type="InterPro" id="IPR044068">
    <property type="entry name" value="CB"/>
</dbReference>
<feature type="compositionally biased region" description="Basic residues" evidence="5">
    <location>
        <begin position="11"/>
        <end position="22"/>
    </location>
</feature>
<feature type="region of interest" description="Disordered" evidence="5">
    <location>
        <begin position="1"/>
        <end position="26"/>
    </location>
</feature>
<dbReference type="InterPro" id="IPR050090">
    <property type="entry name" value="Tyrosine_recombinase_XerCD"/>
</dbReference>
<dbReference type="Proteomes" id="UP000032545">
    <property type="component" value="Unassembled WGS sequence"/>
</dbReference>
<dbReference type="EMBL" id="JYFN01000001">
    <property type="protein sequence ID" value="KJE25404.1"/>
    <property type="molecule type" value="Genomic_DNA"/>
</dbReference>
<evidence type="ECO:0000256" key="4">
    <source>
        <dbReference type="PROSITE-ProRule" id="PRU01248"/>
    </source>
</evidence>
<keyword evidence="3" id="KW-0233">DNA recombination</keyword>
<dbReference type="Pfam" id="PF00589">
    <property type="entry name" value="Phage_integrase"/>
    <property type="match status" value="1"/>
</dbReference>
<dbReference type="PANTHER" id="PTHR30349:SF91">
    <property type="entry name" value="INTA PROTEIN"/>
    <property type="match status" value="1"/>
</dbReference>
<protein>
    <submittedName>
        <fullName evidence="8">Phage integrase family protein</fullName>
    </submittedName>
</protein>
<dbReference type="Gene3D" id="1.10.150.130">
    <property type="match status" value="1"/>
</dbReference>
<dbReference type="PROSITE" id="PS51898">
    <property type="entry name" value="TYR_RECOMBINASE"/>
    <property type="match status" value="1"/>
</dbReference>
<organism evidence="8 9">
    <name type="scientific">Frankia torreyi</name>
    <dbReference type="NCBI Taxonomy" id="1856"/>
    <lineage>
        <taxon>Bacteria</taxon>
        <taxon>Bacillati</taxon>
        <taxon>Actinomycetota</taxon>
        <taxon>Actinomycetes</taxon>
        <taxon>Frankiales</taxon>
        <taxon>Frankiaceae</taxon>
        <taxon>Frankia</taxon>
    </lineage>
</organism>
<proteinExistence type="predicted"/>
<dbReference type="GO" id="GO:0006310">
    <property type="term" value="P:DNA recombination"/>
    <property type="evidence" value="ECO:0007669"/>
    <property type="project" value="UniProtKB-KW"/>
</dbReference>
<dbReference type="PROSITE" id="PS51900">
    <property type="entry name" value="CB"/>
    <property type="match status" value="1"/>
</dbReference>
<dbReference type="PATRIC" id="fig|1502723.3.peg.18"/>
<dbReference type="InterPro" id="IPR010998">
    <property type="entry name" value="Integrase_recombinase_N"/>
</dbReference>
<dbReference type="GO" id="GO:0003677">
    <property type="term" value="F:DNA binding"/>
    <property type="evidence" value="ECO:0007669"/>
    <property type="project" value="UniProtKB-UniRule"/>
</dbReference>
<dbReference type="GO" id="GO:0015074">
    <property type="term" value="P:DNA integration"/>
    <property type="evidence" value="ECO:0007669"/>
    <property type="project" value="UniProtKB-KW"/>
</dbReference>
<reference evidence="9" key="1">
    <citation type="submission" date="2015-02" db="EMBL/GenBank/DDBJ databases">
        <title>Draft Genome of Frankia sp. CpI1-S.</title>
        <authorList>
            <person name="Oshone R.T."/>
            <person name="Ngom M."/>
            <person name="Ghodhbane-Gtari F."/>
            <person name="Gtari M."/>
            <person name="Morris K."/>
            <person name="Thomas K."/>
            <person name="Sen A."/>
            <person name="Tisa L.S."/>
        </authorList>
    </citation>
    <scope>NUCLEOTIDE SEQUENCE [LARGE SCALE GENOMIC DNA]</scope>
    <source>
        <strain evidence="9">CpI1-S</strain>
    </source>
</reference>
<dbReference type="PANTHER" id="PTHR30349">
    <property type="entry name" value="PHAGE INTEGRASE-RELATED"/>
    <property type="match status" value="1"/>
</dbReference>
<evidence type="ECO:0000313" key="8">
    <source>
        <dbReference type="EMBL" id="KJE25404.1"/>
    </source>
</evidence>
<evidence type="ECO:0000256" key="1">
    <source>
        <dbReference type="ARBA" id="ARBA00022908"/>
    </source>
</evidence>
<dbReference type="InterPro" id="IPR004107">
    <property type="entry name" value="Integrase_SAM-like_N"/>
</dbReference>
<feature type="domain" description="Core-binding (CB)" evidence="7">
    <location>
        <begin position="85"/>
        <end position="196"/>
    </location>
</feature>
<keyword evidence="9" id="KW-1185">Reference proteome</keyword>
<dbReference type="RefSeq" id="WP_044882863.1">
    <property type="nucleotide sequence ID" value="NZ_JYFN01000001.1"/>
</dbReference>
<dbReference type="CDD" id="cd01189">
    <property type="entry name" value="INT_ICEBs1_C_like"/>
    <property type="match status" value="1"/>
</dbReference>
<dbReference type="Gene3D" id="1.10.443.10">
    <property type="entry name" value="Intergrase catalytic core"/>
    <property type="match status" value="1"/>
</dbReference>
<reference evidence="8 9" key="2">
    <citation type="journal article" date="2016" name="Genome Announc.">
        <title>Permanent Draft Genome Sequences for Two Variants of Frankia sp. Strain CpI1, the First Frankia Strain Isolated from Root Nodules of Comptonia peregrina.</title>
        <authorList>
            <person name="Oshone R."/>
            <person name="Hurst S.G.IV."/>
            <person name="Abebe-Akele F."/>
            <person name="Simpson S."/>
            <person name="Morris K."/>
            <person name="Thomas W.K."/>
            <person name="Tisa L.S."/>
        </authorList>
    </citation>
    <scope>NUCLEOTIDE SEQUENCE [LARGE SCALE GENOMIC DNA]</scope>
    <source>
        <strain evidence="9">CpI1-S</strain>
    </source>
</reference>
<dbReference type="OrthoDB" id="148546at2"/>
<evidence type="ECO:0000256" key="5">
    <source>
        <dbReference type="SAM" id="MobiDB-lite"/>
    </source>
</evidence>
<dbReference type="InterPro" id="IPR011010">
    <property type="entry name" value="DNA_brk_join_enz"/>
</dbReference>
<evidence type="ECO:0000256" key="2">
    <source>
        <dbReference type="ARBA" id="ARBA00023125"/>
    </source>
</evidence>
<sequence>MPANDDAPTNGRRKTRKERTKRANGQGSIYQRADGMWVGAAYVLMPDGTTKRRPVYGKTEEIVRGKLTELQANSDQGIPADATGWTVGRFLLAWLDGTVKPNRQPNTYVAYEKAVRIYLVPGLGKKRLNKLTAAEVRQFIRRLESTCLCCERGRDAARPAGERRCCAVGRCCERRPSKRQVQVVHAVLRNALQAAVREELIRRNVAKLVQVSTPRYGIDRGLTVGQAHMLLDAAAGDRLYALLVLALFLGMRRGELLGLQWSDIDEERQTLTIRHTLQRVGGELRLLPPKTDDSERTLPLLGLVADALTEHRKLQDAERETAGTRWVNTGHVFTTKIGTPIEPDNLRRFWMPLRRAAGLDSVVFHGLRHTCVTLLLDLGVPPHIVRDIAGHSAIEVTMTIYAHASMGEKRRALGKLDGHLTNPRP</sequence>
<dbReference type="Pfam" id="PF14659">
    <property type="entry name" value="Phage_int_SAM_3"/>
    <property type="match status" value="1"/>
</dbReference>
<name>A0A0D8BN13_9ACTN</name>
<evidence type="ECO:0000256" key="3">
    <source>
        <dbReference type="ARBA" id="ARBA00023172"/>
    </source>
</evidence>